<dbReference type="AlphaFoldDB" id="A0A7J8YQI7"/>
<dbReference type="Proteomes" id="UP000593577">
    <property type="component" value="Unassembled WGS sequence"/>
</dbReference>
<organism evidence="2 3">
    <name type="scientific">Gossypium aridum</name>
    <name type="common">American cotton</name>
    <name type="synonym">Erioxylum aridum</name>
    <dbReference type="NCBI Taxonomy" id="34290"/>
    <lineage>
        <taxon>Eukaryota</taxon>
        <taxon>Viridiplantae</taxon>
        <taxon>Streptophyta</taxon>
        <taxon>Embryophyta</taxon>
        <taxon>Tracheophyta</taxon>
        <taxon>Spermatophyta</taxon>
        <taxon>Magnoliopsida</taxon>
        <taxon>eudicotyledons</taxon>
        <taxon>Gunneridae</taxon>
        <taxon>Pentapetalae</taxon>
        <taxon>rosids</taxon>
        <taxon>malvids</taxon>
        <taxon>Malvales</taxon>
        <taxon>Malvaceae</taxon>
        <taxon>Malvoideae</taxon>
        <taxon>Gossypium</taxon>
    </lineage>
</organism>
<name>A0A7J8YQI7_GOSAI</name>
<comment type="caution">
    <text evidence="2">The sequence shown here is derived from an EMBL/GenBank/DDBJ whole genome shotgun (WGS) entry which is preliminary data.</text>
</comment>
<gene>
    <name evidence="2" type="ORF">Goari_027473</name>
</gene>
<protein>
    <submittedName>
        <fullName evidence="2">Uncharacterized protein</fullName>
    </submittedName>
</protein>
<evidence type="ECO:0000313" key="2">
    <source>
        <dbReference type="EMBL" id="MBA0701304.1"/>
    </source>
</evidence>
<sequence length="303" mass="32891">MTGDLESQSVLSRKDKLLGGKSSESALDRSTPNVGCENDFELLEGDVNTTHIDGVPAITFSDRIKEILFREMELTVVKLLERNIGYNALYNPVEMDTPNEGRSDGEPYVSKNGYKSGLGAGLVSGSGSKENLRNESLDLVGRLSKASLDKSLGKRPVGMDGKIKFKNGLMAILPNQIPSNDGELNSKHAGASFNLIGDESIQGRLGSKFQTNLNADELEKIKAHYNPIFDKSEGFIIPISNNSLDPGNHSAVIFSKNAHNPQQVLMESRSKELPESNSVSNFSGLKDRKSGGSRSIRQSSFTL</sequence>
<keyword evidence="3" id="KW-1185">Reference proteome</keyword>
<dbReference type="EMBL" id="JABFAA010238265">
    <property type="protein sequence ID" value="MBA0701304.1"/>
    <property type="molecule type" value="Genomic_DNA"/>
</dbReference>
<feature type="region of interest" description="Disordered" evidence="1">
    <location>
        <begin position="268"/>
        <end position="303"/>
    </location>
</feature>
<accession>A0A7J8YQI7</accession>
<evidence type="ECO:0000256" key="1">
    <source>
        <dbReference type="SAM" id="MobiDB-lite"/>
    </source>
</evidence>
<proteinExistence type="predicted"/>
<evidence type="ECO:0000313" key="3">
    <source>
        <dbReference type="Proteomes" id="UP000593577"/>
    </source>
</evidence>
<feature type="compositionally biased region" description="Polar residues" evidence="1">
    <location>
        <begin position="292"/>
        <end position="303"/>
    </location>
</feature>
<reference evidence="2 3" key="1">
    <citation type="journal article" date="2019" name="Genome Biol. Evol.">
        <title>Insights into the evolution of the New World diploid cottons (Gossypium, subgenus Houzingenia) based on genome sequencing.</title>
        <authorList>
            <person name="Grover C.E."/>
            <person name="Arick M.A. 2nd"/>
            <person name="Thrash A."/>
            <person name="Conover J.L."/>
            <person name="Sanders W.S."/>
            <person name="Peterson D.G."/>
            <person name="Frelichowski J.E."/>
            <person name="Scheffler J.A."/>
            <person name="Scheffler B.E."/>
            <person name="Wendel J.F."/>
        </authorList>
    </citation>
    <scope>NUCLEOTIDE SEQUENCE [LARGE SCALE GENOMIC DNA]</scope>
    <source>
        <strain evidence="2">185</strain>
        <tissue evidence="2">Leaf</tissue>
    </source>
</reference>